<name>A0ABS2MS25_9FIRM</name>
<feature type="coiled-coil region" evidence="4">
    <location>
        <begin position="167"/>
        <end position="194"/>
    </location>
</feature>
<keyword evidence="6" id="KW-0472">Membrane</keyword>
<evidence type="ECO:0000256" key="4">
    <source>
        <dbReference type="SAM" id="Coils"/>
    </source>
</evidence>
<dbReference type="PROSITE" id="PS50111">
    <property type="entry name" value="CHEMOTAXIS_TRANSDUC_2"/>
    <property type="match status" value="1"/>
</dbReference>
<feature type="compositionally biased region" description="Basic residues" evidence="5">
    <location>
        <begin position="1"/>
        <end position="16"/>
    </location>
</feature>
<evidence type="ECO:0000259" key="7">
    <source>
        <dbReference type="PROSITE" id="PS50111"/>
    </source>
</evidence>
<keyword evidence="10" id="KW-1185">Reference proteome</keyword>
<organism evidence="9 10">
    <name type="scientific">Fusibacter tunisiensis</name>
    <dbReference type="NCBI Taxonomy" id="1008308"/>
    <lineage>
        <taxon>Bacteria</taxon>
        <taxon>Bacillati</taxon>
        <taxon>Bacillota</taxon>
        <taxon>Clostridia</taxon>
        <taxon>Eubacteriales</taxon>
        <taxon>Eubacteriales Family XII. Incertae Sedis</taxon>
        <taxon>Fusibacter</taxon>
    </lineage>
</organism>
<evidence type="ECO:0000256" key="3">
    <source>
        <dbReference type="PROSITE-ProRule" id="PRU00284"/>
    </source>
</evidence>
<reference evidence="9 10" key="1">
    <citation type="submission" date="2021-01" db="EMBL/GenBank/DDBJ databases">
        <title>Genomic Encyclopedia of Type Strains, Phase IV (KMG-IV): sequencing the most valuable type-strain genomes for metagenomic binning, comparative biology and taxonomic classification.</title>
        <authorList>
            <person name="Goeker M."/>
        </authorList>
    </citation>
    <scope>NUCLEOTIDE SEQUENCE [LARGE SCALE GENOMIC DNA]</scope>
    <source>
        <strain evidence="9 10">DSM 24436</strain>
    </source>
</reference>
<dbReference type="PANTHER" id="PTHR32089">
    <property type="entry name" value="METHYL-ACCEPTING CHEMOTAXIS PROTEIN MCPB"/>
    <property type="match status" value="1"/>
</dbReference>
<dbReference type="RefSeq" id="WP_204664381.1">
    <property type="nucleotide sequence ID" value="NZ_JAFBDT010000013.1"/>
</dbReference>
<dbReference type="Gene3D" id="1.10.287.950">
    <property type="entry name" value="Methyl-accepting chemotaxis protein"/>
    <property type="match status" value="1"/>
</dbReference>
<feature type="region of interest" description="Disordered" evidence="5">
    <location>
        <begin position="1"/>
        <end position="48"/>
    </location>
</feature>
<dbReference type="Gene3D" id="1.10.8.500">
    <property type="entry name" value="HAMP domain in histidine kinase"/>
    <property type="match status" value="1"/>
</dbReference>
<proteinExistence type="inferred from homology"/>
<keyword evidence="6" id="KW-0812">Transmembrane</keyword>
<evidence type="ECO:0000313" key="9">
    <source>
        <dbReference type="EMBL" id="MBM7562201.1"/>
    </source>
</evidence>
<accession>A0ABS2MS25</accession>
<dbReference type="SMART" id="SM00283">
    <property type="entry name" value="MA"/>
    <property type="match status" value="1"/>
</dbReference>
<keyword evidence="4" id="KW-0175">Coiled coil</keyword>
<evidence type="ECO:0000256" key="6">
    <source>
        <dbReference type="SAM" id="Phobius"/>
    </source>
</evidence>
<evidence type="ECO:0000256" key="1">
    <source>
        <dbReference type="ARBA" id="ARBA00023224"/>
    </source>
</evidence>
<dbReference type="Pfam" id="PF00015">
    <property type="entry name" value="MCPsignal"/>
    <property type="match status" value="1"/>
</dbReference>
<dbReference type="EMBL" id="JAFBDT010000013">
    <property type="protein sequence ID" value="MBM7562201.1"/>
    <property type="molecule type" value="Genomic_DNA"/>
</dbReference>
<sequence length="732" mass="80997">MQLFLKSKKEKVKKPREKKEKIKKEKVKKEKVKKEKVKKEKRSKKLKPKKNMKRFALISNMKIRTKIMGGFLVVIIALIYSTINSYTFIGEIVNDYIPVIEAQHTIGEAVQSMNVAQRDFIIIDRTNEDFFKAASELGEGELYPTDRTVAFNTEYAAVSETLQTIGNASLVKGNSELEEKLSALESKLNAYHQTFEEMHLQIQHRGYATYGVIGEIDKLKKQLSIKLAALPQDGNLDKAIANLDLAHINYLYTQEERFQKQIADRLGYPNTQVALGNYSQEYKDEYREIATGYTDKFAELVELDNVIGRNQSEGLFLTLNTLSDEVAALTVALSESVADRLQNEIASLLFKLLITVAVIAIGAILFAIVIANVISRPITNVNVMLKDISEGEGDLTKELPVQTKEEMGTLAKLFNQFVSKIRAVVINVKENANSLSTYTEEIHNAIEQTNESLEAVNHEVQTMVDGLQSSASVVEQTTASIQELSSSAQMISKEAETVVVDSKEMLNASKTGVGKLEKVADSIGQVKVSSESMAGVIGALKLSSEEIVDIVNMINAIADQTSLLALNASIEAARAGEHGRGFSVVAEEVRKLAEQSKDSAFKINDIITQITTDIQGASETIEKEQTLVKTSVEEANETSNNFQQILKLIEGITERMTKISEGAGQQSDISEEMAKAIDNLSHIMQENVQSSERIGENVETQVATFEEIAASISELKNMATVLQSETDKFIVE</sequence>
<keyword evidence="6" id="KW-1133">Transmembrane helix</keyword>
<dbReference type="CDD" id="cd06225">
    <property type="entry name" value="HAMP"/>
    <property type="match status" value="1"/>
</dbReference>
<dbReference type="Proteomes" id="UP000767854">
    <property type="component" value="Unassembled WGS sequence"/>
</dbReference>
<dbReference type="PROSITE" id="PS50885">
    <property type="entry name" value="HAMP"/>
    <property type="match status" value="1"/>
</dbReference>
<dbReference type="PANTHER" id="PTHR32089:SF112">
    <property type="entry name" value="LYSOZYME-LIKE PROTEIN-RELATED"/>
    <property type="match status" value="1"/>
</dbReference>
<dbReference type="CDD" id="cd11386">
    <property type="entry name" value="MCP_signal"/>
    <property type="match status" value="1"/>
</dbReference>
<dbReference type="SUPFAM" id="SSF58104">
    <property type="entry name" value="Methyl-accepting chemotaxis protein (MCP) signaling domain"/>
    <property type="match status" value="1"/>
</dbReference>
<evidence type="ECO:0000313" key="10">
    <source>
        <dbReference type="Proteomes" id="UP000767854"/>
    </source>
</evidence>
<evidence type="ECO:0000256" key="5">
    <source>
        <dbReference type="SAM" id="MobiDB-lite"/>
    </source>
</evidence>
<feature type="compositionally biased region" description="Basic residues" evidence="5">
    <location>
        <begin position="24"/>
        <end position="48"/>
    </location>
</feature>
<dbReference type="InterPro" id="IPR004089">
    <property type="entry name" value="MCPsignal_dom"/>
</dbReference>
<feature type="domain" description="Methyl-accepting transducer" evidence="7">
    <location>
        <begin position="445"/>
        <end position="681"/>
    </location>
</feature>
<protein>
    <submittedName>
        <fullName evidence="9">Methyl-accepting chemotaxis protein</fullName>
    </submittedName>
</protein>
<feature type="domain" description="HAMP" evidence="8">
    <location>
        <begin position="372"/>
        <end position="426"/>
    </location>
</feature>
<gene>
    <name evidence="9" type="ORF">JOC49_001744</name>
</gene>
<feature type="transmembrane region" description="Helical" evidence="6">
    <location>
        <begin position="348"/>
        <end position="374"/>
    </location>
</feature>
<dbReference type="SMART" id="SM00304">
    <property type="entry name" value="HAMP"/>
    <property type="match status" value="1"/>
</dbReference>
<dbReference type="InterPro" id="IPR003660">
    <property type="entry name" value="HAMP_dom"/>
</dbReference>
<evidence type="ECO:0000259" key="8">
    <source>
        <dbReference type="PROSITE" id="PS50885"/>
    </source>
</evidence>
<dbReference type="Pfam" id="PF00672">
    <property type="entry name" value="HAMP"/>
    <property type="match status" value="1"/>
</dbReference>
<evidence type="ECO:0000256" key="2">
    <source>
        <dbReference type="ARBA" id="ARBA00029447"/>
    </source>
</evidence>
<comment type="similarity">
    <text evidence="2">Belongs to the methyl-accepting chemotaxis (MCP) protein family.</text>
</comment>
<comment type="caution">
    <text evidence="9">The sequence shown here is derived from an EMBL/GenBank/DDBJ whole genome shotgun (WGS) entry which is preliminary data.</text>
</comment>
<keyword evidence="1 3" id="KW-0807">Transducer</keyword>